<dbReference type="InterPro" id="IPR024914">
    <property type="entry name" value="tRNA_acetyltr_TmcA"/>
</dbReference>
<dbReference type="Gene3D" id="3.40.50.11040">
    <property type="match status" value="1"/>
</dbReference>
<feature type="binding site" evidence="12">
    <location>
        <position position="202"/>
    </location>
    <ligand>
        <name>ATP</name>
        <dbReference type="ChEBI" id="CHEBI:30616"/>
    </ligand>
</feature>
<dbReference type="InterPro" id="IPR000182">
    <property type="entry name" value="GNAT_dom"/>
</dbReference>
<evidence type="ECO:0000313" key="16">
    <source>
        <dbReference type="Proteomes" id="UP001259659"/>
    </source>
</evidence>
<evidence type="ECO:0000256" key="12">
    <source>
        <dbReference type="HAMAP-Rule" id="MF_01886"/>
    </source>
</evidence>
<comment type="catalytic activity">
    <reaction evidence="11">
        <text>a cytidine in mRNA + acetyl-CoA + ATP + H2O = an N(4)-acetylcytidine in mRNA + ADP + phosphate + CoA + H(+)</text>
        <dbReference type="Rhea" id="RHEA:58480"/>
        <dbReference type="Rhea" id="RHEA-COMP:15145"/>
        <dbReference type="Rhea" id="RHEA-COMP:15146"/>
        <dbReference type="ChEBI" id="CHEBI:15377"/>
        <dbReference type="ChEBI" id="CHEBI:15378"/>
        <dbReference type="ChEBI" id="CHEBI:30616"/>
        <dbReference type="ChEBI" id="CHEBI:43474"/>
        <dbReference type="ChEBI" id="CHEBI:57287"/>
        <dbReference type="ChEBI" id="CHEBI:57288"/>
        <dbReference type="ChEBI" id="CHEBI:74900"/>
        <dbReference type="ChEBI" id="CHEBI:82748"/>
        <dbReference type="ChEBI" id="CHEBI:456216"/>
    </reaction>
</comment>
<dbReference type="InterPro" id="IPR016181">
    <property type="entry name" value="Acyl_CoA_acyltransferase"/>
</dbReference>
<comment type="function">
    <text evidence="12">Catalyzes the formation of N(4)-acetylcytidine (ac(4)C) at the wobble position of tRNA(Met), by using acetyl-CoA as an acetyl donor and ATP (or GTP).</text>
</comment>
<dbReference type="InterPro" id="IPR027417">
    <property type="entry name" value="P-loop_NTPase"/>
</dbReference>
<dbReference type="Pfam" id="PF08351">
    <property type="entry name" value="TmcA_N"/>
    <property type="match status" value="1"/>
</dbReference>
<dbReference type="HAMAP" id="MF_01886">
    <property type="entry name" value="tRNA_acetyltr_TmcA"/>
    <property type="match status" value="1"/>
</dbReference>
<dbReference type="InterPro" id="IPR013562">
    <property type="entry name" value="TmcA/NAT10_N"/>
</dbReference>
<dbReference type="PANTHER" id="PTHR10925:SF5">
    <property type="entry name" value="RNA CYTIDINE ACETYLTRANSFERASE"/>
    <property type="match status" value="1"/>
</dbReference>
<reference evidence="15 16" key="1">
    <citation type="submission" date="2022-06" db="EMBL/GenBank/DDBJ databases">
        <title>Haloarcula sp. a new haloarchaeum isolate from saline soil.</title>
        <authorList>
            <person name="Strakova D."/>
            <person name="Galisteo C."/>
            <person name="Sanchez-Porro C."/>
            <person name="Ventosa A."/>
        </authorList>
    </citation>
    <scope>NUCLEOTIDE SEQUENCE [LARGE SCALE GENOMIC DNA]</scope>
    <source>
        <strain evidence="15 16">S1CR25-12</strain>
    </source>
</reference>
<feature type="domain" description="Helicase ATP-binding" evidence="14">
    <location>
        <begin position="210"/>
        <end position="360"/>
    </location>
</feature>
<comment type="subcellular location">
    <subcellularLocation>
        <location evidence="12">Cytoplasm</location>
    </subcellularLocation>
</comment>
<dbReference type="InterPro" id="IPR014001">
    <property type="entry name" value="Helicase_ATP-bd"/>
</dbReference>
<comment type="caution">
    <text evidence="12">Lacks conserved residue(s) required for the propagation of feature annotation.</text>
</comment>
<keyword evidence="4 12" id="KW-0819">tRNA processing</keyword>
<evidence type="ECO:0000313" key="15">
    <source>
        <dbReference type="EMBL" id="MDS0258775.1"/>
    </source>
</evidence>
<dbReference type="Pfam" id="PF05127">
    <property type="entry name" value="NAT10_TcmA_helicase"/>
    <property type="match status" value="1"/>
</dbReference>
<dbReference type="SUPFAM" id="SSF52540">
    <property type="entry name" value="P-loop containing nucleoside triphosphate hydrolases"/>
    <property type="match status" value="1"/>
</dbReference>
<evidence type="ECO:0000256" key="9">
    <source>
        <dbReference type="ARBA" id="ARBA00049883"/>
    </source>
</evidence>
<accession>A0ABU2FAA4</accession>
<comment type="similarity">
    <text evidence="12">Belongs to the TmcA family.</text>
</comment>
<sequence>MELAGELRAEARRTGERRVLVLAGEPERTRDRAVDALAETDIPLTETRLLGPASFLDCERHEQSRASELLGRTLSAVVLDAHAELRPNALGTAVGAVDGGGLVVLLTPPLSAWPDRRDAFDGALAVPPFDRDDVTGHFRRRLVETLRAHRGVAIVAVDARGDTVEQRGLTDPAPRLPRPPPRPPADHAFDAATYEACRTDDQRDAVRAFEALTEPGRAVVVEADRGRGKSSAAGLAAANLALRGRDVLVTAPQYRSAAELFARASELFETRGVAVDAEPAAEPQRLTVAAEGGGRLRYLPPGRAVDLPDEPDVVVVDEAAALPVRRLEAMLDAPSVAFTTTVHGYEGAGRGFSVRFRDRLAESDHAVTELTMTTPIRYADADPVEVWAFRALLLDARPPVEPLVADTTPESVTYRRLSATDLLADEHLLREVFGLLVLAHYRTEPTDLARLLDAPNLEVRALTHDVEPSTARRWSPESRSDGGHVVAVALLAREGALDAETRRRMYDGERVRGNMLPDVLSTQLRDEAAGVPVGRRVLRIATHDAVRSRGLGSHLLSEVRAEFADAVDWLGVGFGATPRLARFWRRNGYRTLHLSTSRNDRSGEYSAVMLDPCSAAGRELATRHTGWFCDRIVATLTDALSDADPDVVRAVLRAVDAAPDPDLSPWERRLVAGVPTGAAILDTDPDPFRRLTLAHLVAPADPAALSDREERLLVRKVLQARPWGEVADELAFVSQRECKRAFASAVETLTRLYCERGT</sequence>
<keyword evidence="1 12" id="KW-0963">Cytoplasm</keyword>
<evidence type="ECO:0000256" key="5">
    <source>
        <dbReference type="ARBA" id="ARBA00022741"/>
    </source>
</evidence>
<evidence type="ECO:0000256" key="7">
    <source>
        <dbReference type="ARBA" id="ARBA00022884"/>
    </source>
</evidence>
<keyword evidence="2 12" id="KW-0820">tRNA-binding</keyword>
<comment type="catalytic activity">
    <reaction evidence="9">
        <text>a cytidine in tRNA + acetyl-CoA + ATP + H2O = an N(4)-acetylcytidine in tRNA + ADP + phosphate + CoA + H(+)</text>
        <dbReference type="Rhea" id="RHEA:53876"/>
        <dbReference type="Rhea" id="RHEA-COMP:13670"/>
        <dbReference type="Rhea" id="RHEA-COMP:13671"/>
        <dbReference type="ChEBI" id="CHEBI:15377"/>
        <dbReference type="ChEBI" id="CHEBI:15378"/>
        <dbReference type="ChEBI" id="CHEBI:30616"/>
        <dbReference type="ChEBI" id="CHEBI:43474"/>
        <dbReference type="ChEBI" id="CHEBI:57287"/>
        <dbReference type="ChEBI" id="CHEBI:57288"/>
        <dbReference type="ChEBI" id="CHEBI:74900"/>
        <dbReference type="ChEBI" id="CHEBI:82748"/>
        <dbReference type="ChEBI" id="CHEBI:456216"/>
    </reaction>
</comment>
<proteinExistence type="inferred from homology"/>
<dbReference type="Proteomes" id="UP001259659">
    <property type="component" value="Unassembled WGS sequence"/>
</dbReference>
<evidence type="ECO:0000256" key="1">
    <source>
        <dbReference type="ARBA" id="ARBA00022490"/>
    </source>
</evidence>
<evidence type="ECO:0000256" key="3">
    <source>
        <dbReference type="ARBA" id="ARBA00022679"/>
    </source>
</evidence>
<dbReference type="Gene3D" id="3.40.630.30">
    <property type="match status" value="1"/>
</dbReference>
<feature type="binding site" evidence="12">
    <location>
        <begin position="540"/>
        <end position="542"/>
    </location>
    <ligand>
        <name>acetyl-CoA</name>
        <dbReference type="ChEBI" id="CHEBI:57288"/>
    </ligand>
</feature>
<protein>
    <recommendedName>
        <fullName evidence="12">tRNA(Met) cytidine acetyltransferase TmcA</fullName>
        <ecNumber evidence="12">2.3.1.193</ecNumber>
    </recommendedName>
</protein>
<gene>
    <name evidence="12" type="primary">tmcA</name>
    <name evidence="15" type="ORF">NDI56_05135</name>
</gene>
<keyword evidence="7 12" id="KW-0694">RNA-binding</keyword>
<feature type="compositionally biased region" description="Pro residues" evidence="13">
    <location>
        <begin position="174"/>
        <end position="183"/>
    </location>
</feature>
<evidence type="ECO:0000256" key="13">
    <source>
        <dbReference type="SAM" id="MobiDB-lite"/>
    </source>
</evidence>
<dbReference type="InterPro" id="IPR053477">
    <property type="entry name" value="tRNA_Cytidine_AcTrnsfr"/>
</dbReference>
<dbReference type="InterPro" id="IPR032672">
    <property type="entry name" value="TmcA/NAT10/Kre33"/>
</dbReference>
<keyword evidence="5 12" id="KW-0547">Nucleotide-binding</keyword>
<dbReference type="Gene3D" id="3.40.50.300">
    <property type="entry name" value="P-loop containing nucleotide triphosphate hydrolases"/>
    <property type="match status" value="1"/>
</dbReference>
<dbReference type="RefSeq" id="WP_310918336.1">
    <property type="nucleotide sequence ID" value="NZ_JAMQON010000001.1"/>
</dbReference>
<comment type="catalytic activity">
    <reaction evidence="10">
        <text>a cytidine in RNA + acetyl-CoA + ATP + H2O = an N(4)-acetylcytidine in RNA + ADP + phosphate + CoA + H(+)</text>
        <dbReference type="Rhea" id="RHEA:82211"/>
        <dbReference type="Rhea" id="RHEA-COMP:15704"/>
        <dbReference type="Rhea" id="RHEA-COMP:19834"/>
        <dbReference type="ChEBI" id="CHEBI:15377"/>
        <dbReference type="ChEBI" id="CHEBI:15378"/>
        <dbReference type="ChEBI" id="CHEBI:30616"/>
        <dbReference type="ChEBI" id="CHEBI:43474"/>
        <dbReference type="ChEBI" id="CHEBI:57287"/>
        <dbReference type="ChEBI" id="CHEBI:57288"/>
        <dbReference type="ChEBI" id="CHEBI:74900"/>
        <dbReference type="ChEBI" id="CHEBI:82748"/>
        <dbReference type="ChEBI" id="CHEBI:456216"/>
    </reaction>
</comment>
<evidence type="ECO:0000256" key="10">
    <source>
        <dbReference type="ARBA" id="ARBA00049889"/>
    </source>
</evidence>
<feature type="binding site" evidence="12">
    <location>
        <position position="586"/>
    </location>
    <ligand>
        <name>acetyl-CoA</name>
        <dbReference type="ChEBI" id="CHEBI:57288"/>
    </ligand>
</feature>
<keyword evidence="6 12" id="KW-0067">ATP-binding</keyword>
<evidence type="ECO:0000256" key="6">
    <source>
        <dbReference type="ARBA" id="ARBA00022840"/>
    </source>
</evidence>
<name>A0ABU2FAA4_9EURY</name>
<feature type="binding site" evidence="12">
    <location>
        <position position="377"/>
    </location>
    <ligand>
        <name>ATP</name>
        <dbReference type="ChEBI" id="CHEBI:30616"/>
    </ligand>
</feature>
<comment type="catalytic activity">
    <reaction evidence="12">
        <text>cytidine(34) in elongator tRNA(Met) + acetyl-CoA + ATP + H2O = N(4)-acetylcytidine(34) in elongator tRNA(Met) + ADP + phosphate + CoA + H(+)</text>
        <dbReference type="Rhea" id="RHEA:43788"/>
        <dbReference type="Rhea" id="RHEA-COMP:10693"/>
        <dbReference type="Rhea" id="RHEA-COMP:10694"/>
        <dbReference type="ChEBI" id="CHEBI:15377"/>
        <dbReference type="ChEBI" id="CHEBI:15378"/>
        <dbReference type="ChEBI" id="CHEBI:30616"/>
        <dbReference type="ChEBI" id="CHEBI:43474"/>
        <dbReference type="ChEBI" id="CHEBI:57287"/>
        <dbReference type="ChEBI" id="CHEBI:57288"/>
        <dbReference type="ChEBI" id="CHEBI:74900"/>
        <dbReference type="ChEBI" id="CHEBI:82748"/>
        <dbReference type="ChEBI" id="CHEBI:456216"/>
        <dbReference type="EC" id="2.3.1.193"/>
    </reaction>
</comment>
<dbReference type="GO" id="GO:0016746">
    <property type="term" value="F:acyltransferase activity"/>
    <property type="evidence" value="ECO:0007669"/>
    <property type="project" value="UniProtKB-KW"/>
</dbReference>
<keyword evidence="3 12" id="KW-0808">Transferase</keyword>
<dbReference type="PANTHER" id="PTHR10925">
    <property type="entry name" value="N-ACETYLTRANSFERASE 10"/>
    <property type="match status" value="1"/>
</dbReference>
<evidence type="ECO:0000256" key="2">
    <source>
        <dbReference type="ARBA" id="ARBA00022555"/>
    </source>
</evidence>
<evidence type="ECO:0000259" key="14">
    <source>
        <dbReference type="PROSITE" id="PS51192"/>
    </source>
</evidence>
<dbReference type="Pfam" id="PF13718">
    <property type="entry name" value="GNAT_acetyltr_2"/>
    <property type="match status" value="1"/>
</dbReference>
<dbReference type="SUPFAM" id="SSF55729">
    <property type="entry name" value="Acyl-CoA N-acyltransferases (Nat)"/>
    <property type="match status" value="1"/>
</dbReference>
<dbReference type="PROSITE" id="PS51192">
    <property type="entry name" value="HELICASE_ATP_BIND_1"/>
    <property type="match status" value="1"/>
</dbReference>
<feature type="region of interest" description="Disordered" evidence="13">
    <location>
        <begin position="163"/>
        <end position="188"/>
    </location>
</feature>
<comment type="caution">
    <text evidence="15">The sequence shown here is derived from an EMBL/GenBank/DDBJ whole genome shotgun (WGS) entry which is preliminary data.</text>
</comment>
<evidence type="ECO:0000256" key="11">
    <source>
        <dbReference type="ARBA" id="ARBA00049914"/>
    </source>
</evidence>
<evidence type="ECO:0000256" key="8">
    <source>
        <dbReference type="ARBA" id="ARBA00023315"/>
    </source>
</evidence>
<keyword evidence="8 12" id="KW-0012">Acyltransferase</keyword>
<dbReference type="NCBIfam" id="NF041296">
    <property type="entry name" value="RNAactase_tcmA_Halo"/>
    <property type="match status" value="1"/>
</dbReference>
<dbReference type="EC" id="2.3.1.193" evidence="12"/>
<organism evidence="15 16">
    <name type="scientific">Haloarcula saliterrae</name>
    <dbReference type="NCBI Taxonomy" id="2950534"/>
    <lineage>
        <taxon>Archaea</taxon>
        <taxon>Methanobacteriati</taxon>
        <taxon>Methanobacteriota</taxon>
        <taxon>Stenosarchaea group</taxon>
        <taxon>Halobacteria</taxon>
        <taxon>Halobacteriales</taxon>
        <taxon>Haloarculaceae</taxon>
        <taxon>Haloarcula</taxon>
    </lineage>
</organism>
<keyword evidence="16" id="KW-1185">Reference proteome</keyword>
<dbReference type="InterPro" id="IPR007807">
    <property type="entry name" value="TcmA/NAT10_helicase"/>
</dbReference>
<evidence type="ECO:0000256" key="4">
    <source>
        <dbReference type="ARBA" id="ARBA00022694"/>
    </source>
</evidence>
<dbReference type="EMBL" id="JAMQON010000001">
    <property type="protein sequence ID" value="MDS0258775.1"/>
    <property type="molecule type" value="Genomic_DNA"/>
</dbReference>